<proteinExistence type="predicted"/>
<name>A0ABM8E732_9HYPH</name>
<reference evidence="2 3" key="1">
    <citation type="journal article" date="2023" name="Int. J. Syst. Evol. Microbiol.">
        <title>Methylocystis iwaonis sp. nov., a type II methane-oxidizing bacterium from surface soil of a rice paddy field in Japan, and emended description of the genus Methylocystis (ex Whittenbury et al. 1970) Bowman et al. 1993.</title>
        <authorList>
            <person name="Kaise H."/>
            <person name="Sawadogo J.B."/>
            <person name="Alam M.S."/>
            <person name="Ueno C."/>
            <person name="Dianou D."/>
            <person name="Shinjo R."/>
            <person name="Asakawa S."/>
        </authorList>
    </citation>
    <scope>NUCLEOTIDE SEQUENCE [LARGE SCALE GENOMIC DNA]</scope>
    <source>
        <strain evidence="2 3">SS37A-Re</strain>
    </source>
</reference>
<evidence type="ECO:0000313" key="2">
    <source>
        <dbReference type="EMBL" id="BDV33769.1"/>
    </source>
</evidence>
<feature type="signal peptide" evidence="1">
    <location>
        <begin position="1"/>
        <end position="20"/>
    </location>
</feature>
<keyword evidence="3" id="KW-1185">Reference proteome</keyword>
<keyword evidence="1" id="KW-0732">Signal</keyword>
<evidence type="ECO:0000256" key="1">
    <source>
        <dbReference type="SAM" id="SignalP"/>
    </source>
</evidence>
<evidence type="ECO:0000313" key="3">
    <source>
        <dbReference type="Proteomes" id="UP001317629"/>
    </source>
</evidence>
<dbReference type="Proteomes" id="UP001317629">
    <property type="component" value="Chromosome"/>
</dbReference>
<dbReference type="PROSITE" id="PS51257">
    <property type="entry name" value="PROKAR_LIPOPROTEIN"/>
    <property type="match status" value="1"/>
</dbReference>
<sequence>MRISSLFAVLALGAALGACESTTPAEQRAMDDARCKSYGFKRGTDGFSKCLLDVDLDRSADRRERRMELSTYPRFYGGFGGPYWRYW</sequence>
<dbReference type="RefSeq" id="WP_281931282.1">
    <property type="nucleotide sequence ID" value="NZ_AP027142.1"/>
</dbReference>
<feature type="chain" id="PRO_5045668375" description="Lipoprotein" evidence="1">
    <location>
        <begin position="21"/>
        <end position="87"/>
    </location>
</feature>
<protein>
    <recommendedName>
        <fullName evidence="4">Lipoprotein</fullName>
    </recommendedName>
</protein>
<gene>
    <name evidence="2" type="ORF">SS37A_12980</name>
</gene>
<dbReference type="EMBL" id="AP027142">
    <property type="protein sequence ID" value="BDV33769.1"/>
    <property type="molecule type" value="Genomic_DNA"/>
</dbReference>
<accession>A0ABM8E732</accession>
<organism evidence="2 3">
    <name type="scientific">Methylocystis iwaonis</name>
    <dbReference type="NCBI Taxonomy" id="2885079"/>
    <lineage>
        <taxon>Bacteria</taxon>
        <taxon>Pseudomonadati</taxon>
        <taxon>Pseudomonadota</taxon>
        <taxon>Alphaproteobacteria</taxon>
        <taxon>Hyphomicrobiales</taxon>
        <taxon>Methylocystaceae</taxon>
        <taxon>Methylocystis</taxon>
    </lineage>
</organism>
<evidence type="ECO:0008006" key="4">
    <source>
        <dbReference type="Google" id="ProtNLM"/>
    </source>
</evidence>